<name>A0A919FHL2_9MICO</name>
<dbReference type="SUPFAM" id="SSF55166">
    <property type="entry name" value="Hedgehog/DD-peptidase"/>
    <property type="match status" value="1"/>
</dbReference>
<dbReference type="RefSeq" id="WP_189667640.1">
    <property type="nucleotide sequence ID" value="NZ_BNAS01000001.1"/>
</dbReference>
<organism evidence="3 4">
    <name type="scientific">Promicromonospora soli</name>
    <dbReference type="NCBI Taxonomy" id="2035533"/>
    <lineage>
        <taxon>Bacteria</taxon>
        <taxon>Bacillati</taxon>
        <taxon>Actinomycetota</taxon>
        <taxon>Actinomycetes</taxon>
        <taxon>Micrococcales</taxon>
        <taxon>Promicromonosporaceae</taxon>
        <taxon>Promicromonospora</taxon>
    </lineage>
</organism>
<keyword evidence="4" id="KW-1185">Reference proteome</keyword>
<dbReference type="PANTHER" id="PTHR34385">
    <property type="entry name" value="D-ALANYL-D-ALANINE CARBOXYPEPTIDASE"/>
    <property type="match status" value="1"/>
</dbReference>
<evidence type="ECO:0000256" key="1">
    <source>
        <dbReference type="SAM" id="MobiDB-lite"/>
    </source>
</evidence>
<dbReference type="InterPro" id="IPR052179">
    <property type="entry name" value="DD-CPase-like"/>
</dbReference>
<gene>
    <name evidence="3" type="ORF">GCM10017772_04560</name>
</gene>
<dbReference type="EMBL" id="BNAS01000001">
    <property type="protein sequence ID" value="GHH65766.1"/>
    <property type="molecule type" value="Genomic_DNA"/>
</dbReference>
<evidence type="ECO:0000313" key="4">
    <source>
        <dbReference type="Proteomes" id="UP000627369"/>
    </source>
</evidence>
<sequence>MSHAGIGRALKRPDSTQRGSSPTRRLMVAVALALAIVTLTTADDGLAARSPIAARYFAVMATPSSTPTAAPSPTAVPAVEASAEVATVVEAAGEALSDSQYLTTEAAVDRADRDRIMKAASKLRTLVREAFTEPVAPEQTRVAQRAGERSPRPEATSRPKATSQKEATGRTAADAPAAVADTAVPSGNGRTSAATGEPADVRDRPVVEPAVPDEPGEAPDRVPTTATPTPEKAGPASDSARTPDEAAAAIKKATDALRTVLDATPAAAVSVKPAPPTPEEIAAQEAAAAAAAAAADAERIAQLVAATAGYGNGLIPLELLCELRFSPGQRLRCDAAAQLEHLNAAFAAQFGRNLGVSDSYRSYAAQVVTKGLKKDLAAAPGTSQHGWGLAVDLSDGIQSYGTAEYEWMRANAPAFGWDNPGWARQGGSKPEPWHWEYDAPA</sequence>
<dbReference type="Gene3D" id="3.30.1380.10">
    <property type="match status" value="1"/>
</dbReference>
<dbReference type="GO" id="GO:0008233">
    <property type="term" value="F:peptidase activity"/>
    <property type="evidence" value="ECO:0007669"/>
    <property type="project" value="InterPro"/>
</dbReference>
<dbReference type="PANTHER" id="PTHR34385:SF1">
    <property type="entry name" value="PEPTIDOGLYCAN L-ALANYL-D-GLUTAMATE ENDOPEPTIDASE CWLK"/>
    <property type="match status" value="1"/>
</dbReference>
<dbReference type="InterPro" id="IPR009045">
    <property type="entry name" value="Zn_M74/Hedgehog-like"/>
</dbReference>
<protein>
    <recommendedName>
        <fullName evidence="2">D-alanyl-D-alanine carboxypeptidase-like core domain-containing protein</fullName>
    </recommendedName>
</protein>
<dbReference type="Proteomes" id="UP000627369">
    <property type="component" value="Unassembled WGS sequence"/>
</dbReference>
<dbReference type="InterPro" id="IPR003709">
    <property type="entry name" value="VanY-like_core_dom"/>
</dbReference>
<dbReference type="Pfam" id="PF02557">
    <property type="entry name" value="VanY"/>
    <property type="match status" value="1"/>
</dbReference>
<feature type="region of interest" description="Disordered" evidence="1">
    <location>
        <begin position="1"/>
        <end position="22"/>
    </location>
</feature>
<reference evidence="3" key="2">
    <citation type="submission" date="2020-09" db="EMBL/GenBank/DDBJ databases">
        <authorList>
            <person name="Sun Q."/>
            <person name="Zhou Y."/>
        </authorList>
    </citation>
    <scope>NUCLEOTIDE SEQUENCE</scope>
    <source>
        <strain evidence="3">CGMCC 4.7398</strain>
    </source>
</reference>
<feature type="region of interest" description="Disordered" evidence="1">
    <location>
        <begin position="134"/>
        <end position="247"/>
    </location>
</feature>
<dbReference type="AlphaFoldDB" id="A0A919FHL2"/>
<evidence type="ECO:0000259" key="2">
    <source>
        <dbReference type="Pfam" id="PF02557"/>
    </source>
</evidence>
<reference evidence="3" key="1">
    <citation type="journal article" date="2014" name="Int. J. Syst. Evol. Microbiol.">
        <title>Complete genome sequence of Corynebacterium casei LMG S-19264T (=DSM 44701T), isolated from a smear-ripened cheese.</title>
        <authorList>
            <consortium name="US DOE Joint Genome Institute (JGI-PGF)"/>
            <person name="Walter F."/>
            <person name="Albersmeier A."/>
            <person name="Kalinowski J."/>
            <person name="Ruckert C."/>
        </authorList>
    </citation>
    <scope>NUCLEOTIDE SEQUENCE</scope>
    <source>
        <strain evidence="3">CGMCC 4.7398</strain>
    </source>
</reference>
<accession>A0A919FHL2</accession>
<feature type="compositionally biased region" description="Basic and acidic residues" evidence="1">
    <location>
        <begin position="146"/>
        <end position="157"/>
    </location>
</feature>
<evidence type="ECO:0000313" key="3">
    <source>
        <dbReference type="EMBL" id="GHH65766.1"/>
    </source>
</evidence>
<dbReference type="GO" id="GO:0006508">
    <property type="term" value="P:proteolysis"/>
    <property type="evidence" value="ECO:0007669"/>
    <property type="project" value="InterPro"/>
</dbReference>
<proteinExistence type="predicted"/>
<dbReference type="CDD" id="cd14814">
    <property type="entry name" value="Peptidase_M15"/>
    <property type="match status" value="1"/>
</dbReference>
<feature type="compositionally biased region" description="Low complexity" evidence="1">
    <location>
        <begin position="171"/>
        <end position="185"/>
    </location>
</feature>
<comment type="caution">
    <text evidence="3">The sequence shown here is derived from an EMBL/GenBank/DDBJ whole genome shotgun (WGS) entry which is preliminary data.</text>
</comment>
<feature type="domain" description="D-alanyl-D-alanine carboxypeptidase-like core" evidence="2">
    <location>
        <begin position="330"/>
        <end position="437"/>
    </location>
</feature>